<sequence>MSEQKVVNSWNEWDPLKRVIVGRSGGTNIPAPEPAWWYDQPEGGFPLGLHGPFPQEMYDRANEQMADFVQVLEARGIIVDRVHLHPMMHDRRPVSTPDWTQLSQHGVNNPRDVFVVVGNEIMEATASRRSRWYE</sequence>
<keyword evidence="2" id="KW-0808">Transferase</keyword>
<dbReference type="EMBL" id="BARS01038738">
    <property type="protein sequence ID" value="GAG25923.1"/>
    <property type="molecule type" value="Genomic_DNA"/>
</dbReference>
<evidence type="ECO:0000313" key="3">
    <source>
        <dbReference type="EMBL" id="GAG25923.1"/>
    </source>
</evidence>
<dbReference type="PANTHER" id="PTHR10488:SF1">
    <property type="entry name" value="GLYCINE AMIDINOTRANSFERASE, MITOCHONDRIAL"/>
    <property type="match status" value="1"/>
</dbReference>
<evidence type="ECO:0000256" key="2">
    <source>
        <dbReference type="ARBA" id="ARBA00022679"/>
    </source>
</evidence>
<dbReference type="GO" id="GO:0015067">
    <property type="term" value="F:amidinotransferase activity"/>
    <property type="evidence" value="ECO:0007669"/>
    <property type="project" value="InterPro"/>
</dbReference>
<dbReference type="PANTHER" id="PTHR10488">
    <property type="entry name" value="GLYCINE AMIDINOTRANSFERASE, MITOCHONDRIAL"/>
    <property type="match status" value="1"/>
</dbReference>
<dbReference type="InterPro" id="IPR033195">
    <property type="entry name" value="AmidinoTrfase"/>
</dbReference>
<dbReference type="Gene3D" id="3.75.10.10">
    <property type="entry name" value="L-arginine/glycine Amidinotransferase, Chain A"/>
    <property type="match status" value="1"/>
</dbReference>
<reference evidence="3" key="1">
    <citation type="journal article" date="2014" name="Front. Microbiol.">
        <title>High frequency of phylogenetically diverse reductive dehalogenase-homologous genes in deep subseafloor sedimentary metagenomes.</title>
        <authorList>
            <person name="Kawai M."/>
            <person name="Futagami T."/>
            <person name="Toyoda A."/>
            <person name="Takaki Y."/>
            <person name="Nishi S."/>
            <person name="Hori S."/>
            <person name="Arai W."/>
            <person name="Tsubouchi T."/>
            <person name="Morono Y."/>
            <person name="Uchiyama I."/>
            <person name="Ito T."/>
            <person name="Fujiyama A."/>
            <person name="Inagaki F."/>
            <person name="Takami H."/>
        </authorList>
    </citation>
    <scope>NUCLEOTIDE SEQUENCE</scope>
    <source>
        <strain evidence="3">Expedition CK06-06</strain>
    </source>
</reference>
<evidence type="ECO:0008006" key="4">
    <source>
        <dbReference type="Google" id="ProtNLM"/>
    </source>
</evidence>
<comment type="similarity">
    <text evidence="1">Belongs to the amidinotransferase family.</text>
</comment>
<protein>
    <recommendedName>
        <fullName evidence="4">Amidinotransferase</fullName>
    </recommendedName>
</protein>
<gene>
    <name evidence="3" type="ORF">S01H1_59238</name>
</gene>
<accession>X0WN29</accession>
<feature type="non-terminal residue" evidence="3">
    <location>
        <position position="134"/>
    </location>
</feature>
<dbReference type="AlphaFoldDB" id="X0WN29"/>
<evidence type="ECO:0000256" key="1">
    <source>
        <dbReference type="ARBA" id="ARBA00006943"/>
    </source>
</evidence>
<dbReference type="SUPFAM" id="SSF55909">
    <property type="entry name" value="Pentein"/>
    <property type="match status" value="1"/>
</dbReference>
<name>X0WN29_9ZZZZ</name>
<comment type="caution">
    <text evidence="3">The sequence shown here is derived from an EMBL/GenBank/DDBJ whole genome shotgun (WGS) entry which is preliminary data.</text>
</comment>
<organism evidence="3">
    <name type="scientific">marine sediment metagenome</name>
    <dbReference type="NCBI Taxonomy" id="412755"/>
    <lineage>
        <taxon>unclassified sequences</taxon>
        <taxon>metagenomes</taxon>
        <taxon>ecological metagenomes</taxon>
    </lineage>
</organism>
<proteinExistence type="inferred from homology"/>